<accession>A0A7E5WUX9</accession>
<dbReference type="PROSITE" id="PS51915">
    <property type="entry name" value="ZAD"/>
    <property type="match status" value="1"/>
</dbReference>
<keyword evidence="2" id="KW-0677">Repeat</keyword>
<feature type="binding site" evidence="6">
    <location>
        <position position="10"/>
    </location>
    <ligand>
        <name>Zn(2+)</name>
        <dbReference type="ChEBI" id="CHEBI:29105"/>
    </ligand>
</feature>
<evidence type="ECO:0000313" key="11">
    <source>
        <dbReference type="RefSeq" id="XP_026743966.1"/>
    </source>
</evidence>
<evidence type="ECO:0000256" key="7">
    <source>
        <dbReference type="SAM" id="MobiDB-lite"/>
    </source>
</evidence>
<feature type="domain" description="C2H2-type" evidence="8">
    <location>
        <begin position="510"/>
        <end position="538"/>
    </location>
</feature>
<feature type="domain" description="C2H2-type" evidence="8">
    <location>
        <begin position="450"/>
        <end position="478"/>
    </location>
</feature>
<feature type="binding site" evidence="6">
    <location>
        <position position="62"/>
    </location>
    <ligand>
        <name>Zn(2+)</name>
        <dbReference type="ChEBI" id="CHEBI:29105"/>
    </ligand>
</feature>
<reference evidence="11" key="1">
    <citation type="submission" date="2025-08" db="UniProtKB">
        <authorList>
            <consortium name="RefSeq"/>
        </authorList>
    </citation>
    <scope>IDENTIFICATION</scope>
</reference>
<dbReference type="SMART" id="SM00868">
    <property type="entry name" value="zf-AD"/>
    <property type="match status" value="1"/>
</dbReference>
<keyword evidence="4 6" id="KW-0862">Zinc</keyword>
<protein>
    <submittedName>
        <fullName evidence="11">Zinc finger protein 1 homolog isoform X1</fullName>
    </submittedName>
</protein>
<dbReference type="RefSeq" id="XP_026743966.1">
    <property type="nucleotide sequence ID" value="XM_026888165.1"/>
</dbReference>
<feature type="region of interest" description="Disordered" evidence="7">
    <location>
        <begin position="129"/>
        <end position="163"/>
    </location>
</feature>
<feature type="binding site" evidence="6">
    <location>
        <position position="59"/>
    </location>
    <ligand>
        <name>Zn(2+)</name>
        <dbReference type="ChEBI" id="CHEBI:29105"/>
    </ligand>
</feature>
<dbReference type="Pfam" id="PF00096">
    <property type="entry name" value="zf-C2H2"/>
    <property type="match status" value="3"/>
</dbReference>
<feature type="compositionally biased region" description="Basic and acidic residues" evidence="7">
    <location>
        <begin position="233"/>
        <end position="250"/>
    </location>
</feature>
<dbReference type="GeneID" id="113505463"/>
<dbReference type="InterPro" id="IPR036236">
    <property type="entry name" value="Znf_C2H2_sf"/>
</dbReference>
<evidence type="ECO:0000256" key="4">
    <source>
        <dbReference type="ARBA" id="ARBA00022833"/>
    </source>
</evidence>
<name>A0A7E5WUX9_TRINI</name>
<dbReference type="KEGG" id="tnl:113505463"/>
<sequence>METSVNHSMCRCCASEGAFKDVKSTYHWMGEEEIYADMLRECFDINLNTSEDCDESGICEVCITQLRNAINFKKQVLHTEEHYKKLVQNKALFRTNIVKIEANADDDSEGNVSADDAFSGAEFDVPIKTEEEEQKPKKRAATTKTMTTRSKKAKTESGETSTKRIGRVSEIKVKLDQNVSKINEVTIVDETGNEKIFVEYKNKTVNKKETKRVSNDAQKPKSVTKVSKGLKANSDKGNTKNDTEKAKNDTQDPNVDLNTDKKSNQPILKIPDEKEIDKHLQNIRSILLNTNATPIRRHTGMGYICSFCNDNFLIPKDLKTHTIDQHDDTAKLRFMRGCPLKSYVVKLDITGLKCKVCNEDINSLEQILDHLKLMHSETIYTDIKNYIVPFKFEGEEFNCIYCPNKYSRFKMLQEHMNHHLANHICKVCNSPFVNSRTLRGHMMRHKQGEFPCITCRKVFDTPTKKYNHEKFVHSGNPKRNKCSFCAEKFTSYALKNDHMVKEHGVEQVVLNCLACDKSFTRRARLNLHVKRDHLLERNYGCDHCEKKFYDKKELSNHMLKHTGAKPHVCQVCSKAFGRKHTLKEHLRIHANDRRFKCEHCGLAFVQKCSWKSHLRSKHEELFFPHMNT</sequence>
<dbReference type="PROSITE" id="PS50157">
    <property type="entry name" value="ZINC_FINGER_C2H2_2"/>
    <property type="match status" value="5"/>
</dbReference>
<gene>
    <name evidence="11" type="primary">LOC113505463</name>
</gene>
<keyword evidence="10" id="KW-1185">Reference proteome</keyword>
<evidence type="ECO:0000256" key="6">
    <source>
        <dbReference type="PROSITE-ProRule" id="PRU01263"/>
    </source>
</evidence>
<feature type="domain" description="C2H2-type" evidence="8">
    <location>
        <begin position="567"/>
        <end position="594"/>
    </location>
</feature>
<evidence type="ECO:0000256" key="1">
    <source>
        <dbReference type="ARBA" id="ARBA00022723"/>
    </source>
</evidence>
<evidence type="ECO:0000256" key="3">
    <source>
        <dbReference type="ARBA" id="ARBA00022771"/>
    </source>
</evidence>
<dbReference type="GO" id="GO:0008270">
    <property type="term" value="F:zinc ion binding"/>
    <property type="evidence" value="ECO:0007669"/>
    <property type="project" value="UniProtKB-UniRule"/>
</dbReference>
<dbReference type="AlphaFoldDB" id="A0A7E5WUX9"/>
<dbReference type="FunFam" id="3.30.160.60:FF:000624">
    <property type="entry name" value="zinc finger protein 697"/>
    <property type="match status" value="1"/>
</dbReference>
<dbReference type="FunCoup" id="A0A7E5WUX9">
    <property type="interactions" value="144"/>
</dbReference>
<evidence type="ECO:0000259" key="8">
    <source>
        <dbReference type="PROSITE" id="PS50157"/>
    </source>
</evidence>
<dbReference type="InterPro" id="IPR013087">
    <property type="entry name" value="Znf_C2H2_type"/>
</dbReference>
<dbReference type="SUPFAM" id="SSF57667">
    <property type="entry name" value="beta-beta-alpha zinc fingers"/>
    <property type="match status" value="3"/>
</dbReference>
<evidence type="ECO:0000256" key="5">
    <source>
        <dbReference type="PROSITE-ProRule" id="PRU00042"/>
    </source>
</evidence>
<keyword evidence="3 5" id="KW-0863">Zinc-finger</keyword>
<dbReference type="SMART" id="SM00355">
    <property type="entry name" value="ZnF_C2H2"/>
    <property type="match status" value="10"/>
</dbReference>
<dbReference type="GO" id="GO:0005634">
    <property type="term" value="C:nucleus"/>
    <property type="evidence" value="ECO:0007669"/>
    <property type="project" value="InterPro"/>
</dbReference>
<feature type="domain" description="C2H2-type" evidence="8">
    <location>
        <begin position="539"/>
        <end position="566"/>
    </location>
</feature>
<organism evidence="10 11">
    <name type="scientific">Trichoplusia ni</name>
    <name type="common">Cabbage looper</name>
    <dbReference type="NCBI Taxonomy" id="7111"/>
    <lineage>
        <taxon>Eukaryota</taxon>
        <taxon>Metazoa</taxon>
        <taxon>Ecdysozoa</taxon>
        <taxon>Arthropoda</taxon>
        <taxon>Hexapoda</taxon>
        <taxon>Insecta</taxon>
        <taxon>Pterygota</taxon>
        <taxon>Neoptera</taxon>
        <taxon>Endopterygota</taxon>
        <taxon>Lepidoptera</taxon>
        <taxon>Glossata</taxon>
        <taxon>Ditrysia</taxon>
        <taxon>Noctuoidea</taxon>
        <taxon>Noctuidae</taxon>
        <taxon>Plusiinae</taxon>
        <taxon>Trichoplusia</taxon>
    </lineage>
</organism>
<dbReference type="Proteomes" id="UP000322000">
    <property type="component" value="Chromosome 26"/>
</dbReference>
<feature type="region of interest" description="Disordered" evidence="7">
    <location>
        <begin position="207"/>
        <end position="265"/>
    </location>
</feature>
<dbReference type="Gene3D" id="3.30.160.60">
    <property type="entry name" value="Classic Zinc Finger"/>
    <property type="match status" value="6"/>
</dbReference>
<dbReference type="Gene3D" id="3.40.1800.20">
    <property type="match status" value="1"/>
</dbReference>
<evidence type="ECO:0000256" key="2">
    <source>
        <dbReference type="ARBA" id="ARBA00022737"/>
    </source>
</evidence>
<feature type="domain" description="ZAD" evidence="9">
    <location>
        <begin position="8"/>
        <end position="86"/>
    </location>
</feature>
<dbReference type="Pfam" id="PF07776">
    <property type="entry name" value="zf-AD"/>
    <property type="match status" value="1"/>
</dbReference>
<proteinExistence type="predicted"/>
<dbReference type="InterPro" id="IPR012934">
    <property type="entry name" value="Znf_AD"/>
</dbReference>
<feature type="domain" description="C2H2-type" evidence="8">
    <location>
        <begin position="595"/>
        <end position="618"/>
    </location>
</feature>
<dbReference type="InParanoid" id="A0A7E5WUX9"/>
<evidence type="ECO:0000259" key="9">
    <source>
        <dbReference type="PROSITE" id="PS51915"/>
    </source>
</evidence>
<dbReference type="SUPFAM" id="SSF57716">
    <property type="entry name" value="Glucocorticoid receptor-like (DNA-binding domain)"/>
    <property type="match status" value="1"/>
</dbReference>
<dbReference type="PROSITE" id="PS00028">
    <property type="entry name" value="ZINC_FINGER_C2H2_1"/>
    <property type="match status" value="8"/>
</dbReference>
<dbReference type="PANTHER" id="PTHR24379:SF121">
    <property type="entry name" value="C2H2-TYPE DOMAIN-CONTAINING PROTEIN"/>
    <property type="match status" value="1"/>
</dbReference>
<dbReference type="PANTHER" id="PTHR24379">
    <property type="entry name" value="KRAB AND ZINC FINGER DOMAIN-CONTAINING"/>
    <property type="match status" value="1"/>
</dbReference>
<feature type="binding site" evidence="6">
    <location>
        <position position="13"/>
    </location>
    <ligand>
        <name>Zn(2+)</name>
        <dbReference type="ChEBI" id="CHEBI:29105"/>
    </ligand>
</feature>
<dbReference type="OrthoDB" id="6077919at2759"/>
<keyword evidence="1 6" id="KW-0479">Metal-binding</keyword>
<evidence type="ECO:0000313" key="10">
    <source>
        <dbReference type="Proteomes" id="UP000322000"/>
    </source>
</evidence>